<feature type="transmembrane region" description="Helical" evidence="1">
    <location>
        <begin position="150"/>
        <end position="169"/>
    </location>
</feature>
<accession>A0ABD5Q8F6</accession>
<feature type="transmembrane region" description="Helical" evidence="1">
    <location>
        <begin position="278"/>
        <end position="295"/>
    </location>
</feature>
<feature type="transmembrane region" description="Helical" evidence="1">
    <location>
        <begin position="248"/>
        <end position="272"/>
    </location>
</feature>
<evidence type="ECO:0000313" key="2">
    <source>
        <dbReference type="EMBL" id="MFC4826983.1"/>
    </source>
</evidence>
<keyword evidence="1" id="KW-1133">Transmembrane helix</keyword>
<keyword evidence="1" id="KW-0812">Transmembrane</keyword>
<sequence length="300" mass="33096">MERLADAYSTDKAERRVAFSPHSLDGYAVDLFAIAAVAVVLVLVMQTRPSFQNQLVLFYDDPTLHAFYTTHFVHSSPAHLQSNAAMYLVVVPLTYLISLQSNRHREFRLGFLAVLFIMPPVISLASYLGLDLVIETIFGFDPNVRSSRGFSALVGAFVGMLTVSVADLFRNLAPREGSYWPVIGVMFWYGVATAFFSVFQYLVSPWTVLLVLLPTGYTVWLVRKVGVEYGLSEGLQEDGWLRGQPVTVGLLVVGFMAAVWGTRGLLAFPWFAGGTNTLSHFVGLLTGLGVTSLVIDNRKN</sequence>
<feature type="transmembrane region" description="Helical" evidence="1">
    <location>
        <begin position="78"/>
        <end position="97"/>
    </location>
</feature>
<evidence type="ECO:0000313" key="3">
    <source>
        <dbReference type="Proteomes" id="UP001595945"/>
    </source>
</evidence>
<reference evidence="2 3" key="1">
    <citation type="journal article" date="2019" name="Int. J. Syst. Evol. Microbiol.">
        <title>The Global Catalogue of Microorganisms (GCM) 10K type strain sequencing project: providing services to taxonomists for standard genome sequencing and annotation.</title>
        <authorList>
            <consortium name="The Broad Institute Genomics Platform"/>
            <consortium name="The Broad Institute Genome Sequencing Center for Infectious Disease"/>
            <person name="Wu L."/>
            <person name="Ma J."/>
        </authorList>
    </citation>
    <scope>NUCLEOTIDE SEQUENCE [LARGE SCALE GENOMIC DNA]</scope>
    <source>
        <strain evidence="2 3">XZYJ18</strain>
    </source>
</reference>
<feature type="transmembrane region" description="Helical" evidence="1">
    <location>
        <begin position="24"/>
        <end position="45"/>
    </location>
</feature>
<keyword evidence="3" id="KW-1185">Reference proteome</keyword>
<comment type="caution">
    <text evidence="2">The sequence shown here is derived from an EMBL/GenBank/DDBJ whole genome shotgun (WGS) entry which is preliminary data.</text>
</comment>
<evidence type="ECO:0008006" key="4">
    <source>
        <dbReference type="Google" id="ProtNLM"/>
    </source>
</evidence>
<evidence type="ECO:0000256" key="1">
    <source>
        <dbReference type="SAM" id="Phobius"/>
    </source>
</evidence>
<name>A0ABD5Q8F6_9EURY</name>
<dbReference type="Proteomes" id="UP001595945">
    <property type="component" value="Unassembled WGS sequence"/>
</dbReference>
<feature type="transmembrane region" description="Helical" evidence="1">
    <location>
        <begin position="208"/>
        <end position="227"/>
    </location>
</feature>
<dbReference type="AlphaFoldDB" id="A0ABD5Q8F6"/>
<proteinExistence type="predicted"/>
<feature type="transmembrane region" description="Helical" evidence="1">
    <location>
        <begin position="109"/>
        <end position="130"/>
    </location>
</feature>
<dbReference type="EMBL" id="JBHSHT010000004">
    <property type="protein sequence ID" value="MFC4826983.1"/>
    <property type="molecule type" value="Genomic_DNA"/>
</dbReference>
<feature type="transmembrane region" description="Helical" evidence="1">
    <location>
        <begin position="181"/>
        <end position="202"/>
    </location>
</feature>
<keyword evidence="1" id="KW-0472">Membrane</keyword>
<dbReference type="RefSeq" id="WP_254270686.1">
    <property type="nucleotide sequence ID" value="NZ_CP100402.1"/>
</dbReference>
<gene>
    <name evidence="2" type="ORF">ACFO9K_22285</name>
</gene>
<dbReference type="GeneID" id="73047461"/>
<organism evidence="2 3">
    <name type="scientific">Halorussus aquaticus</name>
    <dbReference type="NCBI Taxonomy" id="2953748"/>
    <lineage>
        <taxon>Archaea</taxon>
        <taxon>Methanobacteriati</taxon>
        <taxon>Methanobacteriota</taxon>
        <taxon>Stenosarchaea group</taxon>
        <taxon>Halobacteria</taxon>
        <taxon>Halobacteriales</taxon>
        <taxon>Haladaptataceae</taxon>
        <taxon>Halorussus</taxon>
    </lineage>
</organism>
<protein>
    <recommendedName>
        <fullName evidence="4">Rhomboid family protein</fullName>
    </recommendedName>
</protein>